<gene>
    <name evidence="1" type="ORF">O6H91_02G086200</name>
</gene>
<evidence type="ECO:0000313" key="2">
    <source>
        <dbReference type="Proteomes" id="UP001162992"/>
    </source>
</evidence>
<comment type="caution">
    <text evidence="1">The sequence shown here is derived from an EMBL/GenBank/DDBJ whole genome shotgun (WGS) entry which is preliminary data.</text>
</comment>
<accession>A0ACC2EHL6</accession>
<evidence type="ECO:0000313" key="1">
    <source>
        <dbReference type="EMBL" id="KAJ7566054.1"/>
    </source>
</evidence>
<organism evidence="1 2">
    <name type="scientific">Diphasiastrum complanatum</name>
    <name type="common">Issler's clubmoss</name>
    <name type="synonym">Lycopodium complanatum</name>
    <dbReference type="NCBI Taxonomy" id="34168"/>
    <lineage>
        <taxon>Eukaryota</taxon>
        <taxon>Viridiplantae</taxon>
        <taxon>Streptophyta</taxon>
        <taxon>Embryophyta</taxon>
        <taxon>Tracheophyta</taxon>
        <taxon>Lycopodiopsida</taxon>
        <taxon>Lycopodiales</taxon>
        <taxon>Lycopodiaceae</taxon>
        <taxon>Lycopodioideae</taxon>
        <taxon>Diphasiastrum</taxon>
    </lineage>
</organism>
<name>A0ACC2EHL6_DIPCM</name>
<keyword evidence="2" id="KW-1185">Reference proteome</keyword>
<protein>
    <submittedName>
        <fullName evidence="1">Uncharacterized protein</fullName>
    </submittedName>
</protein>
<reference evidence="2" key="1">
    <citation type="journal article" date="2024" name="Proc. Natl. Acad. Sci. U.S.A.">
        <title>Extraordinary preservation of gene collinearity over three hundred million years revealed in homosporous lycophytes.</title>
        <authorList>
            <person name="Li C."/>
            <person name="Wickell D."/>
            <person name="Kuo L.Y."/>
            <person name="Chen X."/>
            <person name="Nie B."/>
            <person name="Liao X."/>
            <person name="Peng D."/>
            <person name="Ji J."/>
            <person name="Jenkins J."/>
            <person name="Williams M."/>
            <person name="Shu S."/>
            <person name="Plott C."/>
            <person name="Barry K."/>
            <person name="Rajasekar S."/>
            <person name="Grimwood J."/>
            <person name="Han X."/>
            <person name="Sun S."/>
            <person name="Hou Z."/>
            <person name="He W."/>
            <person name="Dai G."/>
            <person name="Sun C."/>
            <person name="Schmutz J."/>
            <person name="Leebens-Mack J.H."/>
            <person name="Li F.W."/>
            <person name="Wang L."/>
        </authorList>
    </citation>
    <scope>NUCLEOTIDE SEQUENCE [LARGE SCALE GENOMIC DNA]</scope>
    <source>
        <strain evidence="2">cv. PW_Plant_1</strain>
    </source>
</reference>
<sequence>MAPTRKRGSKAAAAIARKEWNVGDLVMAKVKGFPAWPAQVSRAEEFNQTPNPSRVFVYFFGTRQIRFCLHAEISDFTPEVRAALITKSQSKTIVADLRLAVKEICEADDEIRASKRKAKNNSSEEGVESLHDSQSSLENKELQKLLEVEDKVAMESNLKEEAVTPIACQVKNGFGVVDGSIETKVLDDGKGSASVRRVPKQEVKGISPRPLSSVERNNDQEATGGRRRPGPGKCDTRFAEHGMKSFRNTQTQMLEGNKGTLKLEKGDSEPLAKNGKQNFRRHDNGVPHKHSMDGQKKKEESKFKMPAKDQIESLNENSARSLGKSGKHSLTREDTEHDGCQEVTKSTEISTGLIQFGNVSTNFAAHEGLEVDDLEYAVSDYKGAQQDFTSRVHQLPPAKQQQQDTGKSFISYVSRPAKHKTNIREMDISGGTSVLSHGKAKTIVDEQETVHASTRPKHDEGPKLERRKTDDSSKTESHAPNKNDSGFSSKERPEVSIGKDKSLVKRRRLADSQQTVGMQLETSHKETKGAGDILGSRFLEKMKKGTVDSDEHLPLVKRARARGQGEYSKAVSEDQSPVPYEEKQSSQVQELYESAEKVKLNRNAVSDFKSFAAEEQLQQSEGRNTKIEETGQGSLPLKADKHRIRSSLFDGEAALPPSKRRQRALEAMTACVAEAASVETDKPLDKVRHGDIEADHYSSSSPAKQSAVIGGIVTHVRADNENETVSDGSPVSRKSVGVRQNTDDVAIEMSGRESSPKDVDVSLGFHHSELVAEMETVTLWKGTDSGDANKLYSPKVEGKPKGKNQNLISANEAITISALRHSSGVESMSATKVSESSTREPTFTSAPRIGVASLQLKESDLQAKVSSFTSQEVGKRSNGGSPSFQLEEKDKNVREAYEAAKEVKQRMFLKEKDSSLLSTSMKYLIAAAQAKRTIRSSQGAVDLVPQESEKLSVVLAASPSSTYERGNIRLASPVYQYPVYHQPDSLPVNEAGACAEKLKVNASGDKREAFQTGYRYAEPREDTSKGALSYEEQEAAIARDTLEGMLETLSRTRDSIGRVTRHAIDCAKFGIAQQVVEVIVRKLEDEHSFRRRVDLFFLLDSITQCSVKEKGAAGAAYPPVVQAALPRLLKAAAPAGNGARENRRQCLKVLNLWLERNIMPAQVIREFMHGIEAHDVDKGLVSMGPRPSRNERAIDDPLREMEGIVDEYGSNAGYALPGFFVPRIFDDDDEVSESVQKIDKGRDVHDIMNFHELGDDKDEKLEQSGKSFMTNDSKGTQNEVGRHRHVLEDVDGELEMEDVSPIAEDVTSQEEQLEDSSPWSRAVGITVSSTEKLSQPPLPSAVPPSPVRPPPSPPPLPPLPMSPPPSPPPPPPSSPPPSIMGAQLPISDNRFTSIPFMIKSVPSQQTFNLLPALGAPSMFSNFEQVRPAGSVLTRFETAFDHYPQQHLIPGLMQPSIQTCTPNIAVEGTFTSPPNFVVPQIPPKLNFTPQFSSSYNLISDPQTPLPSITPLVQTLQLENGGSLQQRYVFPPLPSPQLQGKTCGNAGEVSYRAQQLWSAVLPPLGLEKEQVIMQRVQDQQWEALHQEHGRENAEDQICISNDASQGVVSSKSMMEGENSGAVFHSVVYQPTGSNRYPPEIVNGFAGSRQSQTFQSVQPGLPLPAVSGPVPWAPYVGRSNMEPVLPQVAGLSGGLPDDKSAPITPAQLQLPGYRATISSSNLWRPL</sequence>
<dbReference type="EMBL" id="CM055093">
    <property type="protein sequence ID" value="KAJ7566054.1"/>
    <property type="molecule type" value="Genomic_DNA"/>
</dbReference>
<proteinExistence type="predicted"/>
<dbReference type="Proteomes" id="UP001162992">
    <property type="component" value="Chromosome 2"/>
</dbReference>